<reference evidence="2 3" key="1">
    <citation type="journal article" date="2015" name="Genome Biol.">
        <title>Comparative genomics of Steinernema reveals deeply conserved gene regulatory networks.</title>
        <authorList>
            <person name="Dillman A.R."/>
            <person name="Macchietto M."/>
            <person name="Porter C.F."/>
            <person name="Rogers A."/>
            <person name="Williams B."/>
            <person name="Antoshechkin I."/>
            <person name="Lee M.M."/>
            <person name="Goodwin Z."/>
            <person name="Lu X."/>
            <person name="Lewis E.E."/>
            <person name="Goodrich-Blair H."/>
            <person name="Stock S.P."/>
            <person name="Adams B.J."/>
            <person name="Sternberg P.W."/>
            <person name="Mortazavi A."/>
        </authorList>
    </citation>
    <scope>NUCLEOTIDE SEQUENCE [LARGE SCALE GENOMIC DNA]</scope>
    <source>
        <strain evidence="2 3">ALL</strain>
    </source>
</reference>
<evidence type="ECO:0000313" key="2">
    <source>
        <dbReference type="EMBL" id="TKR80447.1"/>
    </source>
</evidence>
<sequence>MWCHQLGVVIRSSRRSFRRLFHSLRTSFRSIEHGKTRPGRGGGRGGPKLHPRPTDVSNRTLPALLRDA</sequence>
<reference evidence="2 3" key="2">
    <citation type="journal article" date="2019" name="G3 (Bethesda)">
        <title>Hybrid Assembly of the Genome of the Entomopathogenic Nematode Steinernema carpocapsae Identifies the X-Chromosome.</title>
        <authorList>
            <person name="Serra L."/>
            <person name="Macchietto M."/>
            <person name="Macias-Munoz A."/>
            <person name="McGill C.J."/>
            <person name="Rodriguez I.M."/>
            <person name="Rodriguez B."/>
            <person name="Murad R."/>
            <person name="Mortazavi A."/>
        </authorList>
    </citation>
    <scope>NUCLEOTIDE SEQUENCE [LARGE SCALE GENOMIC DNA]</scope>
    <source>
        <strain evidence="2 3">ALL</strain>
    </source>
</reference>
<accession>A0A4U5NC61</accession>
<name>A0A4U5NC61_STECR</name>
<dbReference type="Proteomes" id="UP000298663">
    <property type="component" value="Unassembled WGS sequence"/>
</dbReference>
<feature type="region of interest" description="Disordered" evidence="1">
    <location>
        <begin position="31"/>
        <end position="68"/>
    </location>
</feature>
<protein>
    <submittedName>
        <fullName evidence="2">Uncharacterized protein</fullName>
    </submittedName>
</protein>
<dbReference type="EMBL" id="AZBU02000004">
    <property type="protein sequence ID" value="TKR80447.1"/>
    <property type="molecule type" value="Genomic_DNA"/>
</dbReference>
<organism evidence="2 3">
    <name type="scientific">Steinernema carpocapsae</name>
    <name type="common">Entomopathogenic nematode</name>
    <dbReference type="NCBI Taxonomy" id="34508"/>
    <lineage>
        <taxon>Eukaryota</taxon>
        <taxon>Metazoa</taxon>
        <taxon>Ecdysozoa</taxon>
        <taxon>Nematoda</taxon>
        <taxon>Chromadorea</taxon>
        <taxon>Rhabditida</taxon>
        <taxon>Tylenchina</taxon>
        <taxon>Panagrolaimomorpha</taxon>
        <taxon>Strongyloidoidea</taxon>
        <taxon>Steinernematidae</taxon>
        <taxon>Steinernema</taxon>
    </lineage>
</organism>
<evidence type="ECO:0000313" key="3">
    <source>
        <dbReference type="Proteomes" id="UP000298663"/>
    </source>
</evidence>
<evidence type="ECO:0000256" key="1">
    <source>
        <dbReference type="SAM" id="MobiDB-lite"/>
    </source>
</evidence>
<gene>
    <name evidence="2" type="ORF">L596_014521</name>
</gene>
<comment type="caution">
    <text evidence="2">The sequence shown here is derived from an EMBL/GenBank/DDBJ whole genome shotgun (WGS) entry which is preliminary data.</text>
</comment>
<proteinExistence type="predicted"/>
<keyword evidence="3" id="KW-1185">Reference proteome</keyword>
<dbReference type="AlphaFoldDB" id="A0A4U5NC61"/>